<organism evidence="1 2">
    <name type="scientific">Portunus trituberculatus</name>
    <name type="common">Swimming crab</name>
    <name type="synonym">Neptunus trituberculatus</name>
    <dbReference type="NCBI Taxonomy" id="210409"/>
    <lineage>
        <taxon>Eukaryota</taxon>
        <taxon>Metazoa</taxon>
        <taxon>Ecdysozoa</taxon>
        <taxon>Arthropoda</taxon>
        <taxon>Crustacea</taxon>
        <taxon>Multicrustacea</taxon>
        <taxon>Malacostraca</taxon>
        <taxon>Eumalacostraca</taxon>
        <taxon>Eucarida</taxon>
        <taxon>Decapoda</taxon>
        <taxon>Pleocyemata</taxon>
        <taxon>Brachyura</taxon>
        <taxon>Eubrachyura</taxon>
        <taxon>Portunoidea</taxon>
        <taxon>Portunidae</taxon>
        <taxon>Portuninae</taxon>
        <taxon>Portunus</taxon>
    </lineage>
</organism>
<dbReference type="Proteomes" id="UP000324222">
    <property type="component" value="Unassembled WGS sequence"/>
</dbReference>
<dbReference type="EMBL" id="VSRR010003541">
    <property type="protein sequence ID" value="MPC36532.1"/>
    <property type="molecule type" value="Genomic_DNA"/>
</dbReference>
<dbReference type="AlphaFoldDB" id="A0A5B7EQV6"/>
<reference evidence="1 2" key="1">
    <citation type="submission" date="2019-05" db="EMBL/GenBank/DDBJ databases">
        <title>Another draft genome of Portunus trituberculatus and its Hox gene families provides insights of decapod evolution.</title>
        <authorList>
            <person name="Jeong J.-H."/>
            <person name="Song I."/>
            <person name="Kim S."/>
            <person name="Choi T."/>
            <person name="Kim D."/>
            <person name="Ryu S."/>
            <person name="Kim W."/>
        </authorList>
    </citation>
    <scope>NUCLEOTIDE SEQUENCE [LARGE SCALE GENOMIC DNA]</scope>
    <source>
        <tissue evidence="1">Muscle</tissue>
    </source>
</reference>
<gene>
    <name evidence="1" type="ORF">E2C01_029994</name>
</gene>
<proteinExistence type="predicted"/>
<protein>
    <submittedName>
        <fullName evidence="1">Uncharacterized protein</fullName>
    </submittedName>
</protein>
<keyword evidence="2" id="KW-1185">Reference proteome</keyword>
<name>A0A5B7EQV6_PORTR</name>
<comment type="caution">
    <text evidence="1">The sequence shown here is derived from an EMBL/GenBank/DDBJ whole genome shotgun (WGS) entry which is preliminary data.</text>
</comment>
<sequence length="77" mass="8504">MLRRRRGSSSRGAADPPFPLQLPLKIEASNYSVDQCTFTDAGIETSTLTQLQNLDQLANQPRIGLSPVHQIVVSFSY</sequence>
<evidence type="ECO:0000313" key="1">
    <source>
        <dbReference type="EMBL" id="MPC36532.1"/>
    </source>
</evidence>
<evidence type="ECO:0000313" key="2">
    <source>
        <dbReference type="Proteomes" id="UP000324222"/>
    </source>
</evidence>
<accession>A0A5B7EQV6</accession>